<evidence type="ECO:0000256" key="1">
    <source>
        <dbReference type="ARBA" id="ARBA00022574"/>
    </source>
</evidence>
<feature type="compositionally biased region" description="Acidic residues" evidence="4">
    <location>
        <begin position="490"/>
        <end position="504"/>
    </location>
</feature>
<feature type="repeat" description="WD" evidence="3">
    <location>
        <begin position="168"/>
        <end position="209"/>
    </location>
</feature>
<feature type="region of interest" description="Disordered" evidence="4">
    <location>
        <begin position="1"/>
        <end position="22"/>
    </location>
</feature>
<feature type="domain" description="WDR59/RTC1-like RING zinc finger" evidence="5">
    <location>
        <begin position="1273"/>
        <end position="1329"/>
    </location>
</feature>
<feature type="region of interest" description="Disordered" evidence="4">
    <location>
        <begin position="475"/>
        <end position="504"/>
    </location>
</feature>
<dbReference type="PANTHER" id="PTHR46170:SF1">
    <property type="entry name" value="GATOR COMPLEX PROTEIN WDR59"/>
    <property type="match status" value="1"/>
</dbReference>
<dbReference type="GO" id="GO:0005774">
    <property type="term" value="C:vacuolar membrane"/>
    <property type="evidence" value="ECO:0007669"/>
    <property type="project" value="TreeGrafter"/>
</dbReference>
<feature type="region of interest" description="Disordered" evidence="4">
    <location>
        <begin position="581"/>
        <end position="648"/>
    </location>
</feature>
<feature type="compositionally biased region" description="Low complexity" evidence="4">
    <location>
        <begin position="584"/>
        <end position="604"/>
    </location>
</feature>
<dbReference type="SUPFAM" id="SSF50978">
    <property type="entry name" value="WD40 repeat-like"/>
    <property type="match status" value="1"/>
</dbReference>
<keyword evidence="7" id="KW-1185">Reference proteome</keyword>
<protein>
    <recommendedName>
        <fullName evidence="5">WDR59/RTC1-like RING zinc finger domain-containing protein</fullName>
    </recommendedName>
</protein>
<feature type="region of interest" description="Disordered" evidence="4">
    <location>
        <begin position="1143"/>
        <end position="1174"/>
    </location>
</feature>
<feature type="repeat" description="WD" evidence="3">
    <location>
        <begin position="124"/>
        <end position="166"/>
    </location>
</feature>
<accession>A0A9P4K9B6</accession>
<dbReference type="OrthoDB" id="311712at2759"/>
<reference evidence="7" key="1">
    <citation type="journal article" date="2020" name="Stud. Mycol.">
        <title>101 Dothideomycetes genomes: A test case for predicting lifestyles and emergence of pathogens.</title>
        <authorList>
            <person name="Haridas S."/>
            <person name="Albert R."/>
            <person name="Binder M."/>
            <person name="Bloem J."/>
            <person name="LaButti K."/>
            <person name="Salamov A."/>
            <person name="Andreopoulos B."/>
            <person name="Baker S."/>
            <person name="Barry K."/>
            <person name="Bills G."/>
            <person name="Bluhm B."/>
            <person name="Cannon C."/>
            <person name="Castanera R."/>
            <person name="Culley D."/>
            <person name="Daum C."/>
            <person name="Ezra D."/>
            <person name="Gonzalez J."/>
            <person name="Henrissat B."/>
            <person name="Kuo A."/>
            <person name="Liang C."/>
            <person name="Lipzen A."/>
            <person name="Lutzoni F."/>
            <person name="Magnuson J."/>
            <person name="Mondo S."/>
            <person name="Nolan M."/>
            <person name="Ohm R."/>
            <person name="Pangilinan J."/>
            <person name="Park H.-J."/>
            <person name="Ramirez L."/>
            <person name="Alfaro M."/>
            <person name="Sun H."/>
            <person name="Tritt A."/>
            <person name="Yoshinaga Y."/>
            <person name="Zwiers L.-H."/>
            <person name="Turgeon B."/>
            <person name="Goodwin S."/>
            <person name="Spatafora J."/>
            <person name="Crous P."/>
            <person name="Grigoriev I."/>
        </authorList>
    </citation>
    <scope>NUCLEOTIDE SEQUENCE [LARGE SCALE GENOMIC DNA]</scope>
    <source>
        <strain evidence="7">CBS 304.66</strain>
    </source>
</reference>
<evidence type="ECO:0000256" key="4">
    <source>
        <dbReference type="SAM" id="MobiDB-lite"/>
    </source>
</evidence>
<keyword evidence="2" id="KW-0677">Repeat</keyword>
<gene>
    <name evidence="6" type="ORF">CC78DRAFT_581556</name>
</gene>
<dbReference type="Pfam" id="PF17120">
    <property type="entry name" value="zf-RING_16"/>
    <property type="match status" value="1"/>
</dbReference>
<dbReference type="Pfam" id="PF00400">
    <property type="entry name" value="WD40"/>
    <property type="match status" value="2"/>
</dbReference>
<dbReference type="PROSITE" id="PS50082">
    <property type="entry name" value="WD_REPEATS_2"/>
    <property type="match status" value="3"/>
</dbReference>
<dbReference type="InterPro" id="IPR049566">
    <property type="entry name" value="WDR59_RTC1-like_RING_Znf"/>
</dbReference>
<evidence type="ECO:0000313" key="7">
    <source>
        <dbReference type="Proteomes" id="UP000800093"/>
    </source>
</evidence>
<evidence type="ECO:0000256" key="2">
    <source>
        <dbReference type="ARBA" id="ARBA00022737"/>
    </source>
</evidence>
<keyword evidence="1 3" id="KW-0853">WD repeat</keyword>
<dbReference type="PROSITE" id="PS00678">
    <property type="entry name" value="WD_REPEATS_1"/>
    <property type="match status" value="2"/>
</dbReference>
<feature type="compositionally biased region" description="Polar residues" evidence="4">
    <location>
        <begin position="901"/>
        <end position="910"/>
    </location>
</feature>
<comment type="caution">
    <text evidence="6">The sequence shown here is derived from an EMBL/GenBank/DDBJ whole genome shotgun (WGS) entry which is preliminary data.</text>
</comment>
<dbReference type="InterPro" id="IPR019775">
    <property type="entry name" value="WD40_repeat_CS"/>
</dbReference>
<dbReference type="InterPro" id="IPR001680">
    <property type="entry name" value="WD40_rpt"/>
</dbReference>
<evidence type="ECO:0000256" key="3">
    <source>
        <dbReference type="PROSITE-ProRule" id="PRU00221"/>
    </source>
</evidence>
<feature type="repeat" description="WD" evidence="3">
    <location>
        <begin position="211"/>
        <end position="244"/>
    </location>
</feature>
<dbReference type="PROSITE" id="PS50294">
    <property type="entry name" value="WD_REPEATS_REGION"/>
    <property type="match status" value="1"/>
</dbReference>
<dbReference type="GO" id="GO:1904263">
    <property type="term" value="P:positive regulation of TORC1 signaling"/>
    <property type="evidence" value="ECO:0007669"/>
    <property type="project" value="TreeGrafter"/>
</dbReference>
<feature type="region of interest" description="Disordered" evidence="4">
    <location>
        <begin position="881"/>
        <end position="939"/>
    </location>
</feature>
<proteinExistence type="predicted"/>
<dbReference type="InterPro" id="IPR049567">
    <property type="entry name" value="WDR59-like"/>
</dbReference>
<dbReference type="GO" id="GO:0035591">
    <property type="term" value="F:signaling adaptor activity"/>
    <property type="evidence" value="ECO:0007669"/>
    <property type="project" value="TreeGrafter"/>
</dbReference>
<sequence length="1402" mass="153094">MAGSTSGSVAASQHVNPQSAFESPTFEKDVSIYVEEDIGAASISPSGRDVVLASKNGLLIIDLDKPYSPPRHVVYRTNWDVADVQWSPFASRPGWIVSTSCQKALVFNLFLHTPASVAPLEHVLHAHDRAITDINFSAHHPDLLATCAVDSFVYTWDLRASQRFANSFADFEAGASQVKWSRKNEYLIASSHNRVLNIWDVRRGASPLSRITAHNTSINGLDWHRNDGSKLLTCSLDKTIKLWEKVDCGGEVNFPCRVIRSDYPVWRARHTPFPNGILAMPQRGSSALDLYTHDAGGSIDTAVATKSAHSFKAHEEGTRLQEFLWRSRGTVDDNLDNREFQLVTWGTDRHLRLHSVPSDLLLNAVGFKRGGKITEEPTKTRRGAAYVSFRDDGGPALQTILQNEISGFPQQQAGGLSTMFKGVTPEVHGSAVTRSYEPPRATMTAGTVRTNESWRIVNHLRWSEGVKIEDHDDEVADLPDAPMSDHASDIEGELSSDEDIDDEDDQQDLINSSLSNANVPTPIQATARFSMSGLLSVVRIPSLAPPASQPVGLTKHGLLIPPKNGIFESFGRLIAYPGADDDSSMASPTSSMGSWDSSSSPSSGSEHEVEVGAPMGPFQPPLAWQKAGTRFGPRASQPSSMNEEKPGVPKSRISILSSAIESFIPSKKYLAEEYRIFGDGPTVCLHNAEAARRSGFTDLADIWKLCSIILSNEVPLEILSQTHRREPVLVLARRAIVKIRRKDSGLDLAFDDPDAVSHPKLKGRIKWGHHPIVSWLIPSLFDHFERLADTQMLAMLSCIFSEPAAREGVSTAMAKMRQANIPMSLQAPAFSLDYFSSADAAWSLFKPTISIPSTPVYSRYATPVSEYNWHRFSKNLDTYGSHGSSNGPWGSDTMASEPVTPYSTGNTPPNLSRVPTLRSMTSNTPFSTSPEQSQTVKKTPSTNFANAIATLSRPFANAMSSSPPAKPRIEGDLSTSAPTSSVTWGTTTFFSSGSQDKGLAPARSKHGKRASFGQADRLNIDYYSDSDSDYGESGFGQDGLSEYTAPITPPGDGDRESVIKATLKNQDKFDDEACVSAPLLDMSREWLYRAWREQYAEMLGCWGLVSKRAEVLKFNGLISYFPPEERTVPKAGSMHLVLKNDNNEVSAPSSAPLSRTSTLGPPPTNFLRRSPSASPRHFSFNPEALEFTPGASFMPEIPAPPPDVFIPSEQYLRLGIPGLDNALGESNGLSGNSMGFDGMNDRLKPRPGMSRSASELSRRSFGGVAAKKKEPLYSCSICWLRVSGRFYLCPACGHVAHFDCMPAESDQDESFFAKVVNNCIVGCGCGCEFEDEEGEVGEILKGGWDERGGWLPEIEVEDSPKANAVGYEGGYGNGMGKWVDTVQKRSNEKKKVKGKSKGFGKV</sequence>
<name>A0A9P4K9B6_9PLEO</name>
<feature type="compositionally biased region" description="Polar residues" evidence="4">
    <location>
        <begin position="918"/>
        <end position="939"/>
    </location>
</feature>
<feature type="compositionally biased region" description="Polar residues" evidence="4">
    <location>
        <begin position="1143"/>
        <end position="1159"/>
    </location>
</feature>
<dbReference type="EMBL" id="ML986626">
    <property type="protein sequence ID" value="KAF2263463.1"/>
    <property type="molecule type" value="Genomic_DNA"/>
</dbReference>
<dbReference type="GO" id="GO:0034198">
    <property type="term" value="P:cellular response to amino acid starvation"/>
    <property type="evidence" value="ECO:0007669"/>
    <property type="project" value="TreeGrafter"/>
</dbReference>
<dbReference type="Gene3D" id="2.130.10.10">
    <property type="entry name" value="YVTN repeat-like/Quinoprotein amine dehydrogenase"/>
    <property type="match status" value="1"/>
</dbReference>
<feature type="region of interest" description="Disordered" evidence="4">
    <location>
        <begin position="956"/>
        <end position="980"/>
    </location>
</feature>
<evidence type="ECO:0000259" key="5">
    <source>
        <dbReference type="Pfam" id="PF17120"/>
    </source>
</evidence>
<dbReference type="Proteomes" id="UP000800093">
    <property type="component" value="Unassembled WGS sequence"/>
</dbReference>
<organism evidence="6 7">
    <name type="scientific">Lojkania enalia</name>
    <dbReference type="NCBI Taxonomy" id="147567"/>
    <lineage>
        <taxon>Eukaryota</taxon>
        <taxon>Fungi</taxon>
        <taxon>Dikarya</taxon>
        <taxon>Ascomycota</taxon>
        <taxon>Pezizomycotina</taxon>
        <taxon>Dothideomycetes</taxon>
        <taxon>Pleosporomycetidae</taxon>
        <taxon>Pleosporales</taxon>
        <taxon>Pleosporales incertae sedis</taxon>
        <taxon>Lojkania</taxon>
    </lineage>
</organism>
<dbReference type="GO" id="GO:0035859">
    <property type="term" value="C:Seh1-associated complex"/>
    <property type="evidence" value="ECO:0007669"/>
    <property type="project" value="TreeGrafter"/>
</dbReference>
<dbReference type="InterPro" id="IPR036322">
    <property type="entry name" value="WD40_repeat_dom_sf"/>
</dbReference>
<evidence type="ECO:0000313" key="6">
    <source>
        <dbReference type="EMBL" id="KAF2263463.1"/>
    </source>
</evidence>
<dbReference type="SMART" id="SM00320">
    <property type="entry name" value="WD40"/>
    <property type="match status" value="4"/>
</dbReference>
<dbReference type="PANTHER" id="PTHR46170">
    <property type="entry name" value="GATOR COMPLEX PROTEIN WDR59"/>
    <property type="match status" value="1"/>
</dbReference>
<dbReference type="InterPro" id="IPR015943">
    <property type="entry name" value="WD40/YVTN_repeat-like_dom_sf"/>
</dbReference>